<sequence>MRRRGFILNSVVLVLLIPILLLVATYEDISSSILQSQSERLQVEKTYRVVGYFKEDFENLLEISTRRALALVIDYVVTQKQFIDNASLAIEHLILEGTYIGSETNLDKYNKTKEFMEGYTIKDWFSTLREQLEKQGYVLVFPSNASDFANELEITVAPLDSFHIVVNASIPRVLIEDFSGKVIYNGSLDSVYAVVPIENMEDPLIAYLTDGGFSQVIRACNYPYPIINRPIIALEGFGYNSGRLSAPVTTSLERLESYKIYVGKSYIPIDDPHILGHIIGSSYVIPSPGDNRPIIYSTVINNTKISPTDVFRDGDFAAMIVEEIGTQKWCSSTYRYRKNFTVEVGDPGSIVLLKIPSSELGDVYHSGTLASLQIYEKSTCAPVPFWIEEWGDDWIYIWIKKANTDEYAIYYDTSPVGLTPGTPYDLFDLFDDFYDLINWEVLGNVTYADSILTVGPNTTASVLESKASFDYPIFVRYKMEGEGGGIALAPASKGENMIKVEIFKDDLPDYADIQIPIKITNQSLLQLIKSNSSLAEAEIKVYNSYFEEVPFWIEYWNETEALIWVRSDLEGSPTIFYIEYNTGNMTRGVGDQVFEFFDDFEDSTWEDKWEIPPEERDNIEDNIVQVNGTLIIKNGNNLLALRSKLIELYENYSVRFRMRPRDIGKDWDAGIGIEDKWSENKTSQLLLFTDDAGEDTGSTTGNKDSDENYLAIRRSWSGDVEDIDVPRGDNKFHTYEVQVFYYVDQKKVNNVKFHDITKNRVNEGNQKVQQPLYYMYLVLDNEKNDNWAYYDWIAVRKYLDESKLSYSISNVSEVPSVQYLDSSGSLKILRDWEQNGTSNGATIDYTAYYTYEVNFTYTSTNLTDNTGRFSLSQISDIPEGTPMKVQIIINSSQEVYLEVYFDWIAVGKYPYHVATVTLNESESKVGAAVGERNARAYNLQPFIDCLVDWRYFGIDGYPSFFERLEGSDRNREYYKELSRRMQEAVYGGYKYPIGLVSLVLPRNLPPNLAFLRGINQTAVDYVYLDLDGEYLYPVHDERAYKVLGISTNGGYSSPIVDTDFYLDPYTAEAIFGEQAACDLLEGYACG</sequence>
<protein>
    <submittedName>
        <fullName evidence="2">DUF2341 domain-containing protein</fullName>
    </submittedName>
</protein>
<dbReference type="EMBL" id="CP099582">
    <property type="protein sequence ID" value="USS40985.1"/>
    <property type="molecule type" value="Genomic_DNA"/>
</dbReference>
<keyword evidence="3" id="KW-1185">Reference proteome</keyword>
<dbReference type="RefSeq" id="WP_253304926.1">
    <property type="nucleotide sequence ID" value="NZ_CP099582.1"/>
</dbReference>
<evidence type="ECO:0000259" key="1">
    <source>
        <dbReference type="Pfam" id="PF10102"/>
    </source>
</evidence>
<evidence type="ECO:0000313" key="2">
    <source>
        <dbReference type="EMBL" id="USS40985.1"/>
    </source>
</evidence>
<gene>
    <name evidence="2" type="ORF">NF865_01835</name>
</gene>
<dbReference type="Pfam" id="PF10102">
    <property type="entry name" value="DUF2341"/>
    <property type="match status" value="1"/>
</dbReference>
<feature type="domain" description="DUF2341" evidence="1">
    <location>
        <begin position="538"/>
        <end position="610"/>
    </location>
</feature>
<dbReference type="AlphaFoldDB" id="A0A9E7MY53"/>
<reference evidence="2" key="1">
    <citation type="journal article" date="1998" name="Int. J. Syst. Bacteriol. 48 Pt">
        <title>Thermococcus guaymasensis sp. nov. and Thermococcus aggregans sp. nov., two novel thermophilic archaea isolated from the Guaymas Basin hydrothermal vent site.</title>
        <authorList>
            <person name="Canganella F."/>
            <person name="Jones W.J."/>
            <person name="Gambacorta A."/>
            <person name="Antranikian G."/>
        </authorList>
    </citation>
    <scope>NUCLEOTIDE SEQUENCE</scope>
    <source>
        <strain evidence="2">TY</strain>
    </source>
</reference>
<dbReference type="KEGG" id="tagg:NF865_01835"/>
<organism evidence="2 3">
    <name type="scientific">Thermococcus aggregans</name>
    <dbReference type="NCBI Taxonomy" id="110163"/>
    <lineage>
        <taxon>Archaea</taxon>
        <taxon>Methanobacteriati</taxon>
        <taxon>Methanobacteriota</taxon>
        <taxon>Thermococci</taxon>
        <taxon>Thermococcales</taxon>
        <taxon>Thermococcaceae</taxon>
        <taxon>Thermococcus</taxon>
    </lineage>
</organism>
<evidence type="ECO:0000313" key="3">
    <source>
        <dbReference type="Proteomes" id="UP001055732"/>
    </source>
</evidence>
<name>A0A9E7MY53_THEAG</name>
<reference evidence="2" key="2">
    <citation type="submission" date="2022-06" db="EMBL/GenBank/DDBJ databases">
        <authorList>
            <person name="Park Y.-J."/>
        </authorList>
    </citation>
    <scope>NUCLEOTIDE SEQUENCE</scope>
    <source>
        <strain evidence="2">TY</strain>
    </source>
</reference>
<dbReference type="InterPro" id="IPR018765">
    <property type="entry name" value="DUF2341"/>
</dbReference>
<accession>A0A9E7MY53</accession>
<proteinExistence type="predicted"/>
<dbReference type="Proteomes" id="UP001055732">
    <property type="component" value="Chromosome"/>
</dbReference>